<evidence type="ECO:0000256" key="3">
    <source>
        <dbReference type="ARBA" id="ARBA00012438"/>
    </source>
</evidence>
<dbReference type="Pfam" id="PF00072">
    <property type="entry name" value="Response_reg"/>
    <property type="match status" value="1"/>
</dbReference>
<evidence type="ECO:0000256" key="12">
    <source>
        <dbReference type="PROSITE-ProRule" id="PRU00169"/>
    </source>
</evidence>
<dbReference type="InterPro" id="IPR036097">
    <property type="entry name" value="HisK_dim/P_sf"/>
</dbReference>
<dbReference type="SMART" id="SM00387">
    <property type="entry name" value="HATPase_c"/>
    <property type="match status" value="1"/>
</dbReference>
<dbReference type="Pfam" id="PF02518">
    <property type="entry name" value="HATPase_c"/>
    <property type="match status" value="1"/>
</dbReference>
<dbReference type="InterPro" id="IPR005467">
    <property type="entry name" value="His_kinase_dom"/>
</dbReference>
<dbReference type="InterPro" id="IPR011006">
    <property type="entry name" value="CheY-like_superfamily"/>
</dbReference>
<keyword evidence="10 14" id="KW-0472">Membrane</keyword>
<dbReference type="PATRIC" id="fig|929558.5.peg.717"/>
<dbReference type="Gene3D" id="1.10.287.130">
    <property type="match status" value="1"/>
</dbReference>
<dbReference type="PANTHER" id="PTHR43047:SF72">
    <property type="entry name" value="OSMOSENSING HISTIDINE PROTEIN KINASE SLN1"/>
    <property type="match status" value="1"/>
</dbReference>
<dbReference type="STRING" id="929558.SMGD1_0718"/>
<evidence type="ECO:0000256" key="7">
    <source>
        <dbReference type="ARBA" id="ARBA00022777"/>
    </source>
</evidence>
<dbReference type="GO" id="GO:0005886">
    <property type="term" value="C:plasma membrane"/>
    <property type="evidence" value="ECO:0007669"/>
    <property type="project" value="TreeGrafter"/>
</dbReference>
<keyword evidence="4 12" id="KW-0597">Phosphoprotein</keyword>
<feature type="coiled-coil region" evidence="13">
    <location>
        <begin position="185"/>
        <end position="237"/>
    </location>
</feature>
<feature type="domain" description="Histidine kinase" evidence="15">
    <location>
        <begin position="237"/>
        <end position="459"/>
    </location>
</feature>
<dbReference type="Gene3D" id="3.30.565.10">
    <property type="entry name" value="Histidine kinase-like ATPase, C-terminal domain"/>
    <property type="match status" value="1"/>
</dbReference>
<dbReference type="InterPro" id="IPR004358">
    <property type="entry name" value="Sig_transdc_His_kin-like_C"/>
</dbReference>
<dbReference type="PRINTS" id="PR00344">
    <property type="entry name" value="BCTRLSENSOR"/>
</dbReference>
<dbReference type="SMART" id="SM00388">
    <property type="entry name" value="HisKA"/>
    <property type="match status" value="1"/>
</dbReference>
<dbReference type="CDD" id="cd00082">
    <property type="entry name" value="HisKA"/>
    <property type="match status" value="1"/>
</dbReference>
<dbReference type="RefSeq" id="WP_008338905.1">
    <property type="nucleotide sequence ID" value="NZ_AFRZ01000001.1"/>
</dbReference>
<evidence type="ECO:0000256" key="8">
    <source>
        <dbReference type="ARBA" id="ARBA00022840"/>
    </source>
</evidence>
<keyword evidence="7 17" id="KW-0418">Kinase</keyword>
<evidence type="ECO:0000256" key="1">
    <source>
        <dbReference type="ARBA" id="ARBA00000085"/>
    </source>
</evidence>
<dbReference type="Pfam" id="PF00512">
    <property type="entry name" value="HisKA"/>
    <property type="match status" value="1"/>
</dbReference>
<dbReference type="SUPFAM" id="SSF55874">
    <property type="entry name" value="ATPase domain of HSP90 chaperone/DNA topoisomerase II/histidine kinase"/>
    <property type="match status" value="1"/>
</dbReference>
<dbReference type="CDD" id="cd17546">
    <property type="entry name" value="REC_hyHK_CKI1_RcsC-like"/>
    <property type="match status" value="1"/>
</dbReference>
<feature type="domain" description="Response regulatory" evidence="16">
    <location>
        <begin position="481"/>
        <end position="593"/>
    </location>
</feature>
<keyword evidence="13" id="KW-0175">Coiled coil</keyword>
<proteinExistence type="predicted"/>
<dbReference type="InterPro" id="IPR003661">
    <property type="entry name" value="HisK_dim/P_dom"/>
</dbReference>
<dbReference type="FunFam" id="3.30.565.10:FF:000010">
    <property type="entry name" value="Sensor histidine kinase RcsC"/>
    <property type="match status" value="1"/>
</dbReference>
<evidence type="ECO:0000256" key="13">
    <source>
        <dbReference type="SAM" id="Coils"/>
    </source>
</evidence>
<evidence type="ECO:0000256" key="10">
    <source>
        <dbReference type="ARBA" id="ARBA00023136"/>
    </source>
</evidence>
<dbReference type="OrthoDB" id="5378360at2"/>
<dbReference type="SUPFAM" id="SSF52172">
    <property type="entry name" value="CheY-like"/>
    <property type="match status" value="1"/>
</dbReference>
<dbReference type="SUPFAM" id="SSF47384">
    <property type="entry name" value="Homodimeric domain of signal transducing histidine kinase"/>
    <property type="match status" value="1"/>
</dbReference>
<gene>
    <name evidence="17" type="ORF">SMGD1_0718</name>
</gene>
<keyword evidence="5" id="KW-0808">Transferase</keyword>
<keyword evidence="8" id="KW-0067">ATP-binding</keyword>
<comment type="catalytic activity">
    <reaction evidence="1">
        <text>ATP + protein L-histidine = ADP + protein N-phospho-L-histidine.</text>
        <dbReference type="EC" id="2.7.13.3"/>
    </reaction>
</comment>
<evidence type="ECO:0000256" key="5">
    <source>
        <dbReference type="ARBA" id="ARBA00022679"/>
    </source>
</evidence>
<feature type="transmembrane region" description="Helical" evidence="14">
    <location>
        <begin position="122"/>
        <end position="140"/>
    </location>
</feature>
<evidence type="ECO:0000259" key="15">
    <source>
        <dbReference type="PROSITE" id="PS50109"/>
    </source>
</evidence>
<comment type="subcellular location">
    <subcellularLocation>
        <location evidence="2">Membrane</location>
    </subcellularLocation>
</comment>
<keyword evidence="14" id="KW-0812">Transmembrane</keyword>
<dbReference type="HOGENOM" id="CLU_000445_114_15_7"/>
<evidence type="ECO:0000313" key="17">
    <source>
        <dbReference type="EMBL" id="EHP29245.1"/>
    </source>
</evidence>
<accession>H1FWK4</accession>
<evidence type="ECO:0000259" key="16">
    <source>
        <dbReference type="PROSITE" id="PS50110"/>
    </source>
</evidence>
<protein>
    <recommendedName>
        <fullName evidence="3">histidine kinase</fullName>
        <ecNumber evidence="3">2.7.13.3</ecNumber>
    </recommendedName>
</protein>
<dbReference type="InterPro" id="IPR036890">
    <property type="entry name" value="HATPase_C_sf"/>
</dbReference>
<keyword evidence="6" id="KW-0547">Nucleotide-binding</keyword>
<keyword evidence="18" id="KW-1185">Reference proteome</keyword>
<dbReference type="PROSITE" id="PS50109">
    <property type="entry name" value="HIS_KIN"/>
    <property type="match status" value="1"/>
</dbReference>
<feature type="transmembrane region" description="Helical" evidence="14">
    <location>
        <begin position="28"/>
        <end position="46"/>
    </location>
</feature>
<feature type="transmembrane region" description="Helical" evidence="14">
    <location>
        <begin position="78"/>
        <end position="95"/>
    </location>
</feature>
<evidence type="ECO:0000256" key="9">
    <source>
        <dbReference type="ARBA" id="ARBA00023012"/>
    </source>
</evidence>
<comment type="caution">
    <text evidence="17">The sequence shown here is derived from an EMBL/GenBank/DDBJ whole genome shotgun (WGS) entry which is preliminary data.</text>
</comment>
<dbReference type="InterPro" id="IPR001789">
    <property type="entry name" value="Sig_transdc_resp-reg_receiver"/>
</dbReference>
<reference evidence="17 18" key="1">
    <citation type="journal article" date="2012" name="Proc. Natl. Acad. Sci. U.S.A.">
        <title>Genome and physiology of a model Epsilonproteobacterium responsible for sulfide detoxification in marine oxygen depletion zones.</title>
        <authorList>
            <person name="Grote J."/>
            <person name="Schott T."/>
            <person name="Bruckner C.G."/>
            <person name="Glockner F.O."/>
            <person name="Jost G."/>
            <person name="Teeling H."/>
            <person name="Labrenz M."/>
            <person name="Jurgens K."/>
        </authorList>
    </citation>
    <scope>NUCLEOTIDE SEQUENCE [LARGE SCALE GENOMIC DNA]</scope>
    <source>
        <strain evidence="17 18">GD1</strain>
    </source>
</reference>
<evidence type="ECO:0000256" key="2">
    <source>
        <dbReference type="ARBA" id="ARBA00004370"/>
    </source>
</evidence>
<keyword evidence="14" id="KW-1133">Transmembrane helix</keyword>
<feature type="transmembrane region" description="Helical" evidence="14">
    <location>
        <begin position="52"/>
        <end position="69"/>
    </location>
</feature>
<evidence type="ECO:0000256" key="4">
    <source>
        <dbReference type="ARBA" id="ARBA00022553"/>
    </source>
</evidence>
<feature type="modified residue" description="4-aspartylphosphate" evidence="12">
    <location>
        <position position="530"/>
    </location>
</feature>
<dbReference type="EMBL" id="AFRZ01000001">
    <property type="protein sequence ID" value="EHP29245.1"/>
    <property type="molecule type" value="Genomic_DNA"/>
</dbReference>
<dbReference type="PROSITE" id="PS50110">
    <property type="entry name" value="RESPONSE_REGULATORY"/>
    <property type="match status" value="1"/>
</dbReference>
<dbReference type="PANTHER" id="PTHR43047">
    <property type="entry name" value="TWO-COMPONENT HISTIDINE PROTEIN KINASE"/>
    <property type="match status" value="1"/>
</dbReference>
<evidence type="ECO:0000256" key="6">
    <source>
        <dbReference type="ARBA" id="ARBA00022741"/>
    </source>
</evidence>
<evidence type="ECO:0000256" key="11">
    <source>
        <dbReference type="ARBA" id="ARBA00023306"/>
    </source>
</evidence>
<dbReference type="InterPro" id="IPR003594">
    <property type="entry name" value="HATPase_dom"/>
</dbReference>
<feature type="transmembrane region" description="Helical" evidence="14">
    <location>
        <begin position="160"/>
        <end position="184"/>
    </location>
</feature>
<accession>B6BMH6</accession>
<sequence length="685" mass="77412">MNSLFKVFFLNGTFSSDMSKEYARADGFMLKLVFVHWVIVSTITAYVFDAYLLGFIGGGALFGITYFAYKSFYGTQTYRYILALVLLTFSIIMIQQSLGRIEMHFHIFGALSFLVIYRDHKIITLASIFTLLHHLIFNYLQQYNITIFDTPIVIFNYGCGFDIVLLHGAFVMFEWFVVANIVLYMDKTHKELHRAKEALESVNKNLESMVEIRTLELKQAKEEADSANNMKSEFLANMSHEIRTPMNAIIGFTDLLEKSVKDTTNQNYVKSVQDSSKILLAIINDILDLSKVEAGKLEIQHIATDIRTIGDEIKNVFYHKAKSKALKLKVNIEESVPSSLMLDEVRTRQVLLNLISNAIKFTPEGFVNLNIFSSLNQDTNLINLTIEVEDSGIGMDKSEQDKMFEAFAQHTNQSNKEYGGTGLGLAITKKLVTLMGGDISVKSSKDNGSTFRIILPNIEIAQSEPIAKLRANQKISFENATVLIADDIELNRKLIIEYLKDTPLTIIEAVNGQEAIDIAKEQQIDLILMDIKMPKKNGIEATNEIKEFKDIPIIAITASVVFNVPNSEHDIFDDFLHKPLKKERLLIAMSEFLKSNIETIANKEIETQVQTTEISLDNYPSLKELLLEAKVAGDIELIQNFADELNIYAKKYNINSFKTISNKLSAAVESFDIGECEVLLNIFKS</sequence>
<dbReference type="FunFam" id="1.10.287.130:FF:000038">
    <property type="entry name" value="Sensory transduction histidine kinase"/>
    <property type="match status" value="1"/>
</dbReference>
<dbReference type="SMART" id="SM00448">
    <property type="entry name" value="REC"/>
    <property type="match status" value="1"/>
</dbReference>
<dbReference type="eggNOG" id="COG2205">
    <property type="taxonomic scope" value="Bacteria"/>
</dbReference>
<dbReference type="Gene3D" id="3.40.50.2300">
    <property type="match status" value="1"/>
</dbReference>
<organism evidence="17 18">
    <name type="scientific">Sulfurimonas gotlandica (strain DSM 19862 / JCM 16533 / GD1)</name>
    <dbReference type="NCBI Taxonomy" id="929558"/>
    <lineage>
        <taxon>Bacteria</taxon>
        <taxon>Pseudomonadati</taxon>
        <taxon>Campylobacterota</taxon>
        <taxon>Epsilonproteobacteria</taxon>
        <taxon>Campylobacterales</taxon>
        <taxon>Sulfurimonadaceae</taxon>
        <taxon>Sulfurimonas</taxon>
    </lineage>
</organism>
<evidence type="ECO:0000313" key="18">
    <source>
        <dbReference type="Proteomes" id="UP000006431"/>
    </source>
</evidence>
<keyword evidence="9" id="KW-0902">Two-component regulatory system</keyword>
<keyword evidence="11" id="KW-0131">Cell cycle</keyword>
<dbReference type="GO" id="GO:0000155">
    <property type="term" value="F:phosphorelay sensor kinase activity"/>
    <property type="evidence" value="ECO:0007669"/>
    <property type="project" value="InterPro"/>
</dbReference>
<dbReference type="GO" id="GO:0009927">
    <property type="term" value="F:histidine phosphotransfer kinase activity"/>
    <property type="evidence" value="ECO:0007669"/>
    <property type="project" value="TreeGrafter"/>
</dbReference>
<dbReference type="Proteomes" id="UP000006431">
    <property type="component" value="Unassembled WGS sequence"/>
</dbReference>
<dbReference type="GO" id="GO:0005524">
    <property type="term" value="F:ATP binding"/>
    <property type="evidence" value="ECO:0007669"/>
    <property type="project" value="UniProtKB-KW"/>
</dbReference>
<dbReference type="EC" id="2.7.13.3" evidence="3"/>
<dbReference type="AlphaFoldDB" id="B6BMH6"/>
<dbReference type="CDD" id="cd16922">
    <property type="entry name" value="HATPase_EvgS-ArcB-TorS-like"/>
    <property type="match status" value="1"/>
</dbReference>
<name>B6BMH6_SULGG</name>
<evidence type="ECO:0000256" key="14">
    <source>
        <dbReference type="SAM" id="Phobius"/>
    </source>
</evidence>